<dbReference type="AlphaFoldDB" id="A0A182X8F8"/>
<evidence type="ECO:0000256" key="3">
    <source>
        <dbReference type="ARBA" id="ARBA00022588"/>
    </source>
</evidence>
<evidence type="ECO:0000256" key="2">
    <source>
        <dbReference type="ARBA" id="ARBA00022525"/>
    </source>
</evidence>
<protein>
    <recommendedName>
        <fullName evidence="11">Peptidase S1 domain-containing protein</fullName>
    </recommendedName>
</protein>
<accession>A0A182X8F8</accession>
<dbReference type="PANTHER" id="PTHR24256">
    <property type="entry name" value="TRYPTASE-RELATED"/>
    <property type="match status" value="1"/>
</dbReference>
<keyword evidence="13" id="KW-1185">Reference proteome</keyword>
<dbReference type="PROSITE" id="PS50240">
    <property type="entry name" value="TRYPSIN_DOM"/>
    <property type="match status" value="1"/>
</dbReference>
<dbReference type="EnsemblMetazoa" id="AQUA006096-RA">
    <property type="protein sequence ID" value="AQUA006096-PA"/>
    <property type="gene ID" value="AQUA006096"/>
</dbReference>
<comment type="similarity">
    <text evidence="8">Belongs to the peptidase S1 family. CLIP subfamily.</text>
</comment>
<evidence type="ECO:0000256" key="1">
    <source>
        <dbReference type="ARBA" id="ARBA00004613"/>
    </source>
</evidence>
<evidence type="ECO:0000256" key="7">
    <source>
        <dbReference type="ARBA" id="ARBA00023180"/>
    </source>
</evidence>
<sequence>MQILATIMRLVVILSVLVQIYASTGSGGGGGPGLWTRHGLLVTGPSPMARSMMGPPVAGEQRATNGPPERNVYRTKLSKLRLILLADMLNDMPAPQPELITCLANSSTLNVTTKHCDCEAYSCKDLLASSSPSPLNSLQPKRKIHTSCREHCCRKKKFNRSIDPAALENVVAPALGPVRRYNTVATPAAVHRSPMGSLSLSARKGMQPSEAASFRLRTTGSPSPASVRDHRDRPAAAAAPAPSSCNSDGIDQQNSIASNRAPWLFRVGLIETKHPVCVGALIHPSLILTTAVCVINKQPEELIVWSERAPERPEEATRWPVGRILLPEKFATTFERLENNVALLLLLEPPPSAPPMEAPVPISSTGGLRARPVSVRSSGGGGGSVGGGDAPRPNLARTQLFRAQRKRTPASICLSSIIDRAAAPPASSRSPPEHACYTVSLRKTNLPSTTVPAAQPPPAAGSTGADDWLANDGTNYVTTNISIFPATECRPEHREYLQHDGNLCAGYGAAKNRSIDVDYSGSPLICDQLLEDGKLRRTVQGLLTWSTDINHAPHLFTNLTTYRPWIDREIEKLDAETRSQRPPNKVPRPITVQTVPVYRNPNVLYG</sequence>
<dbReference type="GO" id="GO:0005576">
    <property type="term" value="C:extracellular region"/>
    <property type="evidence" value="ECO:0007669"/>
    <property type="project" value="UniProtKB-SubCell"/>
</dbReference>
<dbReference type="VEuPathDB" id="VectorBase:AQUA006096"/>
<dbReference type="InterPro" id="IPR001254">
    <property type="entry name" value="Trypsin_dom"/>
</dbReference>
<evidence type="ECO:0000256" key="5">
    <source>
        <dbReference type="ARBA" id="ARBA00022859"/>
    </source>
</evidence>
<feature type="region of interest" description="Disordered" evidence="9">
    <location>
        <begin position="363"/>
        <end position="394"/>
    </location>
</feature>
<feature type="signal peptide" evidence="10">
    <location>
        <begin position="1"/>
        <end position="22"/>
    </location>
</feature>
<dbReference type="STRING" id="34691.A0A182X8F8"/>
<dbReference type="SMART" id="SM00020">
    <property type="entry name" value="Tryp_SPc"/>
    <property type="match status" value="1"/>
</dbReference>
<feature type="domain" description="Peptidase S1" evidence="11">
    <location>
        <begin position="246"/>
        <end position="571"/>
    </location>
</feature>
<keyword evidence="7" id="KW-0325">Glycoprotein</keyword>
<evidence type="ECO:0000256" key="6">
    <source>
        <dbReference type="ARBA" id="ARBA00023157"/>
    </source>
</evidence>
<name>A0A182X8F8_ANOQN</name>
<comment type="subcellular location">
    <subcellularLocation>
        <location evidence="1">Secreted</location>
    </subcellularLocation>
</comment>
<dbReference type="GO" id="GO:0006508">
    <property type="term" value="P:proteolysis"/>
    <property type="evidence" value="ECO:0007669"/>
    <property type="project" value="InterPro"/>
</dbReference>
<dbReference type="Pfam" id="PF00089">
    <property type="entry name" value="Trypsin"/>
    <property type="match status" value="1"/>
</dbReference>
<dbReference type="GO" id="GO:0045087">
    <property type="term" value="P:innate immune response"/>
    <property type="evidence" value="ECO:0007669"/>
    <property type="project" value="UniProtKB-KW"/>
</dbReference>
<evidence type="ECO:0000313" key="13">
    <source>
        <dbReference type="Proteomes" id="UP000076407"/>
    </source>
</evidence>
<feature type="compositionally biased region" description="Gly residues" evidence="9">
    <location>
        <begin position="378"/>
        <end position="389"/>
    </location>
</feature>
<keyword evidence="4 10" id="KW-0732">Signal</keyword>
<evidence type="ECO:0000256" key="8">
    <source>
        <dbReference type="ARBA" id="ARBA00024195"/>
    </source>
</evidence>
<keyword evidence="3" id="KW-0399">Innate immunity</keyword>
<reference evidence="12" key="1">
    <citation type="submission" date="2020-05" db="UniProtKB">
        <authorList>
            <consortium name="EnsemblMetazoa"/>
        </authorList>
    </citation>
    <scope>IDENTIFICATION</scope>
    <source>
        <strain evidence="12">SANGQUA</strain>
    </source>
</reference>
<keyword evidence="2" id="KW-0964">Secreted</keyword>
<dbReference type="InterPro" id="IPR043504">
    <property type="entry name" value="Peptidase_S1_PA_chymotrypsin"/>
</dbReference>
<dbReference type="Gene3D" id="2.40.10.10">
    <property type="entry name" value="Trypsin-like serine proteases"/>
    <property type="match status" value="2"/>
</dbReference>
<feature type="chain" id="PRO_5015886238" description="Peptidase S1 domain-containing protein" evidence="10">
    <location>
        <begin position="23"/>
        <end position="606"/>
    </location>
</feature>
<proteinExistence type="inferred from homology"/>
<feature type="region of interest" description="Disordered" evidence="9">
    <location>
        <begin position="209"/>
        <end position="252"/>
    </location>
</feature>
<evidence type="ECO:0000259" key="11">
    <source>
        <dbReference type="PROSITE" id="PS50240"/>
    </source>
</evidence>
<keyword evidence="6" id="KW-1015">Disulfide bond</keyword>
<evidence type="ECO:0000256" key="9">
    <source>
        <dbReference type="SAM" id="MobiDB-lite"/>
    </source>
</evidence>
<organism evidence="12 13">
    <name type="scientific">Anopheles quadriannulatus</name>
    <name type="common">Mosquito</name>
    <dbReference type="NCBI Taxonomy" id="34691"/>
    <lineage>
        <taxon>Eukaryota</taxon>
        <taxon>Metazoa</taxon>
        <taxon>Ecdysozoa</taxon>
        <taxon>Arthropoda</taxon>
        <taxon>Hexapoda</taxon>
        <taxon>Insecta</taxon>
        <taxon>Pterygota</taxon>
        <taxon>Neoptera</taxon>
        <taxon>Endopterygota</taxon>
        <taxon>Diptera</taxon>
        <taxon>Nematocera</taxon>
        <taxon>Culicoidea</taxon>
        <taxon>Culicidae</taxon>
        <taxon>Anophelinae</taxon>
        <taxon>Anopheles</taxon>
    </lineage>
</organism>
<evidence type="ECO:0000256" key="4">
    <source>
        <dbReference type="ARBA" id="ARBA00022729"/>
    </source>
</evidence>
<evidence type="ECO:0000256" key="10">
    <source>
        <dbReference type="SAM" id="SignalP"/>
    </source>
</evidence>
<dbReference type="InterPro" id="IPR009003">
    <property type="entry name" value="Peptidase_S1_PA"/>
</dbReference>
<feature type="compositionally biased region" description="Polar residues" evidence="9">
    <location>
        <begin position="243"/>
        <end position="252"/>
    </location>
</feature>
<dbReference type="SUPFAM" id="SSF50494">
    <property type="entry name" value="Trypsin-like serine proteases"/>
    <property type="match status" value="1"/>
</dbReference>
<dbReference type="InterPro" id="IPR051487">
    <property type="entry name" value="Ser/Thr_Proteases_Immune/Dev"/>
</dbReference>
<dbReference type="GO" id="GO:0004252">
    <property type="term" value="F:serine-type endopeptidase activity"/>
    <property type="evidence" value="ECO:0007669"/>
    <property type="project" value="InterPro"/>
</dbReference>
<keyword evidence="5" id="KW-0391">Immunity</keyword>
<evidence type="ECO:0000313" key="12">
    <source>
        <dbReference type="EnsemblMetazoa" id="AQUA006096-PA"/>
    </source>
</evidence>
<dbReference type="Proteomes" id="UP000076407">
    <property type="component" value="Unassembled WGS sequence"/>
</dbReference>